<dbReference type="InterPro" id="IPR004703">
    <property type="entry name" value="PTS_sugar-sp_permease"/>
</dbReference>
<comment type="function">
    <text evidence="10">The phosphoenolpyruvate-dependent sugar phosphotransferase system (sugar PTS), a major carbohydrate active transport system, catalyzes the phosphorylation of incoming sugar substrates concomitantly with their translocation across the cell membrane. The enzyme II UlaABC PTS system is involved in ascorbate transport.</text>
</comment>
<evidence type="ECO:0000256" key="3">
    <source>
        <dbReference type="ARBA" id="ARBA00022448"/>
    </source>
</evidence>
<evidence type="ECO:0000313" key="15">
    <source>
        <dbReference type="EMBL" id="MBY6277441.1"/>
    </source>
</evidence>
<evidence type="ECO:0000256" key="12">
    <source>
        <dbReference type="ARBA" id="ARBA00039702"/>
    </source>
</evidence>
<keyword evidence="5" id="KW-0762">Sugar transport</keyword>
<organism evidence="15 16">
    <name type="scientific">Symbiobacterium thermophilum</name>
    <dbReference type="NCBI Taxonomy" id="2734"/>
    <lineage>
        <taxon>Bacteria</taxon>
        <taxon>Bacillati</taxon>
        <taxon>Bacillota</taxon>
        <taxon>Clostridia</taxon>
        <taxon>Eubacteriales</taxon>
        <taxon>Symbiobacteriaceae</taxon>
        <taxon>Symbiobacterium</taxon>
    </lineage>
</organism>
<evidence type="ECO:0000256" key="7">
    <source>
        <dbReference type="ARBA" id="ARBA00022692"/>
    </source>
</evidence>
<keyword evidence="4" id="KW-1003">Cell membrane</keyword>
<dbReference type="GO" id="GO:0005886">
    <property type="term" value="C:plasma membrane"/>
    <property type="evidence" value="ECO:0007669"/>
    <property type="project" value="UniProtKB-SubCell"/>
</dbReference>
<evidence type="ECO:0000256" key="9">
    <source>
        <dbReference type="ARBA" id="ARBA00023136"/>
    </source>
</evidence>
<dbReference type="Pfam" id="PF03611">
    <property type="entry name" value="EIIC-GAT"/>
    <property type="match status" value="1"/>
</dbReference>
<keyword evidence="9 14" id="KW-0472">Membrane</keyword>
<evidence type="ECO:0000256" key="2">
    <source>
        <dbReference type="ARBA" id="ARBA00011738"/>
    </source>
</evidence>
<feature type="transmembrane region" description="Helical" evidence="14">
    <location>
        <begin position="47"/>
        <end position="66"/>
    </location>
</feature>
<evidence type="ECO:0000256" key="11">
    <source>
        <dbReference type="ARBA" id="ARBA00038218"/>
    </source>
</evidence>
<feature type="transmembrane region" description="Helical" evidence="14">
    <location>
        <begin position="354"/>
        <end position="377"/>
    </location>
</feature>
<evidence type="ECO:0000256" key="13">
    <source>
        <dbReference type="ARBA" id="ARBA00042859"/>
    </source>
</evidence>
<evidence type="ECO:0000256" key="10">
    <source>
        <dbReference type="ARBA" id="ARBA00037387"/>
    </source>
</evidence>
<comment type="similarity">
    <text evidence="11">Belongs to the UlaA family.</text>
</comment>
<keyword evidence="6" id="KW-0598">Phosphotransferase system</keyword>
<dbReference type="InterPro" id="IPR051562">
    <property type="entry name" value="Ascorbate-PTS_EIIC"/>
</dbReference>
<dbReference type="AlphaFoldDB" id="A0A953I5N8"/>
<feature type="transmembrane region" description="Helical" evidence="14">
    <location>
        <begin position="298"/>
        <end position="318"/>
    </location>
</feature>
<evidence type="ECO:0000256" key="14">
    <source>
        <dbReference type="SAM" id="Phobius"/>
    </source>
</evidence>
<evidence type="ECO:0000256" key="4">
    <source>
        <dbReference type="ARBA" id="ARBA00022475"/>
    </source>
</evidence>
<dbReference type="PANTHER" id="PTHR33843">
    <property type="entry name" value="ASCORBATE-SPECIFIC PTS SYSTEM EIIC COMPONENT"/>
    <property type="match status" value="1"/>
</dbReference>
<dbReference type="EMBL" id="PIUK01000179">
    <property type="protein sequence ID" value="MBY6277441.1"/>
    <property type="molecule type" value="Genomic_DNA"/>
</dbReference>
<protein>
    <recommendedName>
        <fullName evidence="12">Ascorbate-specific PTS system EIIC component</fullName>
    </recommendedName>
    <alternativeName>
        <fullName evidence="13">Ascorbate-specific permease IIC component UlaA</fullName>
    </alternativeName>
</protein>
<keyword evidence="7 14" id="KW-0812">Transmembrane</keyword>
<evidence type="ECO:0000313" key="16">
    <source>
        <dbReference type="Proteomes" id="UP000732377"/>
    </source>
</evidence>
<feature type="transmembrane region" description="Helical" evidence="14">
    <location>
        <begin position="325"/>
        <end position="348"/>
    </location>
</feature>
<feature type="transmembrane region" description="Helical" evidence="14">
    <location>
        <begin position="73"/>
        <end position="92"/>
    </location>
</feature>
<evidence type="ECO:0000256" key="5">
    <source>
        <dbReference type="ARBA" id="ARBA00022597"/>
    </source>
</evidence>
<feature type="transmembrane region" description="Helical" evidence="14">
    <location>
        <begin position="210"/>
        <end position="229"/>
    </location>
</feature>
<keyword evidence="3" id="KW-0813">Transport</keyword>
<evidence type="ECO:0000256" key="6">
    <source>
        <dbReference type="ARBA" id="ARBA00022683"/>
    </source>
</evidence>
<comment type="subcellular location">
    <subcellularLocation>
        <location evidence="1">Cell membrane</location>
        <topology evidence="1">Multi-pass membrane protein</topology>
    </subcellularLocation>
</comment>
<name>A0A953I5N8_SYMTR</name>
<accession>A0A953I5N8</accession>
<evidence type="ECO:0000256" key="1">
    <source>
        <dbReference type="ARBA" id="ARBA00004651"/>
    </source>
</evidence>
<evidence type="ECO:0000256" key="8">
    <source>
        <dbReference type="ARBA" id="ARBA00022989"/>
    </source>
</evidence>
<dbReference type="GO" id="GO:0009401">
    <property type="term" value="P:phosphoenolpyruvate-dependent sugar phosphotransferase system"/>
    <property type="evidence" value="ECO:0007669"/>
    <property type="project" value="UniProtKB-KW"/>
</dbReference>
<gene>
    <name evidence="15" type="ORF">CWE10_14745</name>
</gene>
<comment type="subunit">
    <text evidence="2">Homodimer.</text>
</comment>
<reference evidence="15" key="1">
    <citation type="submission" date="2017-11" db="EMBL/GenBank/DDBJ databases">
        <title>Three new genomes from thermophilic consortium.</title>
        <authorList>
            <person name="Quaggio R."/>
            <person name="Amgarten D."/>
            <person name="Setubal J.C."/>
        </authorList>
    </citation>
    <scope>NUCLEOTIDE SEQUENCE</scope>
    <source>
        <strain evidence="15">ZCTH01-B2</strain>
    </source>
</reference>
<comment type="caution">
    <text evidence="15">The sequence shown here is derived from an EMBL/GenBank/DDBJ whole genome shotgun (WGS) entry which is preliminary data.</text>
</comment>
<sequence length="382" mass="40432">MFLIVSAGSGVIVGALDPIQQMILQAFQLEGFLPFDELVVAGVAAKLGRETALIVGLGFLVNVLLARITPFKYIYLTGHMMWIHAGAWAILFNQLGCSTVLTVILGTIVQGCYTTFFPAMAQPFMRKITGSDDIAFGHGQTLWHVVAALSAKTFGKPEESAENVQVSEKWSFFRDMAVSMSLIMLVVSLGAAVFAGSEFVESQLSGGQNFIMYAIIQALTFTAGVLVLLQGVRMFIGEMVPAFQGFAQKVVPGARPALDCPVIYAYGPNSLIVGLIVGTIAQALAILLLVALKWPVPIPSMIVAFFASGSCAIFGNAVAGRRGAIFGGFFWSFVGLITSSAAIKFQLFGDLSGLGAVGVGFIVPDALAIGTVIRLIAKLFGL</sequence>
<feature type="transmembrane region" description="Helical" evidence="14">
    <location>
        <begin position="271"/>
        <end position="292"/>
    </location>
</feature>
<feature type="transmembrane region" description="Helical" evidence="14">
    <location>
        <begin position="98"/>
        <end position="117"/>
    </location>
</feature>
<keyword evidence="8 14" id="KW-1133">Transmembrane helix</keyword>
<dbReference type="Proteomes" id="UP000732377">
    <property type="component" value="Unassembled WGS sequence"/>
</dbReference>
<feature type="transmembrane region" description="Helical" evidence="14">
    <location>
        <begin position="177"/>
        <end position="195"/>
    </location>
</feature>
<dbReference type="PANTHER" id="PTHR33843:SF4">
    <property type="entry name" value="ASCORBATE-SPECIFIC PTS SYSTEM EIIC COMPONENT"/>
    <property type="match status" value="1"/>
</dbReference>
<proteinExistence type="inferred from homology"/>